<comment type="caution">
    <text evidence="4">The sequence shown here is derived from an EMBL/GenBank/DDBJ whole genome shotgun (WGS) entry which is preliminary data.</text>
</comment>
<dbReference type="InterPro" id="IPR000246">
    <property type="entry name" value="Peptidase_T2"/>
</dbReference>
<sequence>MDDYQFGFRTNSDFSIYLRINPALMDPACSSTSRDRREEHVPQGAIAIHTGGGFYSKSLLERIQPYCREACDSGLQQLLLGKSAVEAVTEAIAVLESCSYLNAGIGSNLNRVGLPELDASIMDGNDGSFGSICCCKILANPIRGARLLLDNCRRGVDTNGLVLPLMLSESGIEHFCREKGLRTCSPEDLITEDSYRYFREEIDAVSRQQNSTTGMHTTATNLADTVGAVAVDSTGRTASGCSSGGLLLKHPGRIGPAAVTGCGCYSKSFGLGPSIACCTSGTGEILMRSNLARSYCESVIASPDPDPFTPINKIFSKDVVYNPVYSCYPERYTALIGLFVSEGSGAELIWGHNTPTFVISYQTTCMKKSKFICSKLKSSSLSEAYAISSTRLKFI</sequence>
<dbReference type="PANTHER" id="PTHR10188">
    <property type="entry name" value="L-ASPARAGINASE"/>
    <property type="match status" value="1"/>
</dbReference>
<feature type="active site" description="Nucleophile" evidence="2">
    <location>
        <position position="225"/>
    </location>
</feature>
<evidence type="ECO:0000313" key="5">
    <source>
        <dbReference type="Proteomes" id="UP001165289"/>
    </source>
</evidence>
<accession>A0AAV7K396</accession>
<evidence type="ECO:0000256" key="2">
    <source>
        <dbReference type="PIRSR" id="PIRSR600246-1"/>
    </source>
</evidence>
<comment type="similarity">
    <text evidence="1">Belongs to the Ntn-hydrolase family.</text>
</comment>
<dbReference type="PANTHER" id="PTHR10188:SF8">
    <property type="entry name" value="THREONINE ASPARTASE 1"/>
    <property type="match status" value="1"/>
</dbReference>
<reference evidence="4 5" key="1">
    <citation type="journal article" date="2023" name="BMC Biol.">
        <title>The compact genome of the sponge Oopsacas minuta (Hexactinellida) is lacking key metazoan core genes.</title>
        <authorList>
            <person name="Santini S."/>
            <person name="Schenkelaars Q."/>
            <person name="Jourda C."/>
            <person name="Duchesne M."/>
            <person name="Belahbib H."/>
            <person name="Rocher C."/>
            <person name="Selva M."/>
            <person name="Riesgo A."/>
            <person name="Vervoort M."/>
            <person name="Leys S.P."/>
            <person name="Kodjabachian L."/>
            <person name="Le Bivic A."/>
            <person name="Borchiellini C."/>
            <person name="Claverie J.M."/>
            <person name="Renard E."/>
        </authorList>
    </citation>
    <scope>NUCLEOTIDE SEQUENCE [LARGE SCALE GENOMIC DNA]</scope>
    <source>
        <strain evidence="4">SPO-2</strain>
    </source>
</reference>
<dbReference type="GO" id="GO:0004298">
    <property type="term" value="F:threonine-type endopeptidase activity"/>
    <property type="evidence" value="ECO:0007669"/>
    <property type="project" value="InterPro"/>
</dbReference>
<dbReference type="Proteomes" id="UP001165289">
    <property type="component" value="Unassembled WGS sequence"/>
</dbReference>
<dbReference type="SUPFAM" id="SSF56235">
    <property type="entry name" value="N-terminal nucleophile aminohydrolases (Ntn hydrolases)"/>
    <property type="match status" value="1"/>
</dbReference>
<dbReference type="InterPro" id="IPR037464">
    <property type="entry name" value="Taspase1"/>
</dbReference>
<evidence type="ECO:0000256" key="1">
    <source>
        <dbReference type="ARBA" id="ARBA00010872"/>
    </source>
</evidence>
<dbReference type="EMBL" id="JAKMXF010000188">
    <property type="protein sequence ID" value="KAI6655530.1"/>
    <property type="molecule type" value="Genomic_DNA"/>
</dbReference>
<keyword evidence="5" id="KW-1185">Reference proteome</keyword>
<feature type="site" description="Cleavage; by autolysis" evidence="3">
    <location>
        <begin position="224"/>
        <end position="225"/>
    </location>
</feature>
<dbReference type="Gene3D" id="3.60.20.30">
    <property type="entry name" value="(Glycosyl)asparaginase"/>
    <property type="match status" value="1"/>
</dbReference>
<evidence type="ECO:0000313" key="4">
    <source>
        <dbReference type="EMBL" id="KAI6655530.1"/>
    </source>
</evidence>
<dbReference type="AlphaFoldDB" id="A0AAV7K396"/>
<proteinExistence type="inferred from homology"/>
<dbReference type="Pfam" id="PF01112">
    <property type="entry name" value="Asparaginase_2"/>
    <property type="match status" value="1"/>
</dbReference>
<dbReference type="GO" id="GO:0005737">
    <property type="term" value="C:cytoplasm"/>
    <property type="evidence" value="ECO:0007669"/>
    <property type="project" value="TreeGrafter"/>
</dbReference>
<dbReference type="CDD" id="cd04514">
    <property type="entry name" value="Taspase1_like"/>
    <property type="match status" value="1"/>
</dbReference>
<evidence type="ECO:0000256" key="3">
    <source>
        <dbReference type="PIRSR" id="PIRSR600246-3"/>
    </source>
</evidence>
<name>A0AAV7K396_9METZ</name>
<dbReference type="GO" id="GO:0051604">
    <property type="term" value="P:protein maturation"/>
    <property type="evidence" value="ECO:0007669"/>
    <property type="project" value="TreeGrafter"/>
</dbReference>
<dbReference type="InterPro" id="IPR029055">
    <property type="entry name" value="Ntn_hydrolases_N"/>
</dbReference>
<organism evidence="4 5">
    <name type="scientific">Oopsacas minuta</name>
    <dbReference type="NCBI Taxonomy" id="111878"/>
    <lineage>
        <taxon>Eukaryota</taxon>
        <taxon>Metazoa</taxon>
        <taxon>Porifera</taxon>
        <taxon>Hexactinellida</taxon>
        <taxon>Hexasterophora</taxon>
        <taxon>Lyssacinosida</taxon>
        <taxon>Leucopsacidae</taxon>
        <taxon>Oopsacas</taxon>
    </lineage>
</organism>
<gene>
    <name evidence="4" type="ORF">LOD99_2029</name>
</gene>
<protein>
    <submittedName>
        <fullName evidence="4">Threonine aspartase 1 isoform X1</fullName>
    </submittedName>
</protein>